<dbReference type="SUPFAM" id="SSF50405">
    <property type="entry name" value="Actin-crosslinking proteins"/>
    <property type="match status" value="2"/>
</dbReference>
<evidence type="ECO:0008006" key="4">
    <source>
        <dbReference type="Google" id="ProtNLM"/>
    </source>
</evidence>
<dbReference type="InterPro" id="IPR010431">
    <property type="entry name" value="Fascin"/>
</dbReference>
<dbReference type="Proteomes" id="UP000599074">
    <property type="component" value="Unassembled WGS sequence"/>
</dbReference>
<dbReference type="GO" id="GO:0005737">
    <property type="term" value="C:cytoplasm"/>
    <property type="evidence" value="ECO:0007669"/>
    <property type="project" value="TreeGrafter"/>
</dbReference>
<evidence type="ECO:0000313" key="3">
    <source>
        <dbReference type="Proteomes" id="UP000599074"/>
    </source>
</evidence>
<keyword evidence="1" id="KW-0732">Signal</keyword>
<dbReference type="Gene3D" id="2.80.10.50">
    <property type="match status" value="2"/>
</dbReference>
<reference evidence="2" key="1">
    <citation type="submission" date="2021-01" db="EMBL/GenBank/DDBJ databases">
        <title>Whole genome shotgun sequence of Planosporangium mesophilum NBRC 109066.</title>
        <authorList>
            <person name="Komaki H."/>
            <person name="Tamura T."/>
        </authorList>
    </citation>
    <scope>NUCLEOTIDE SEQUENCE</scope>
    <source>
        <strain evidence="2">NBRC 109066</strain>
    </source>
</reference>
<gene>
    <name evidence="2" type="ORF">Pme01_12000</name>
</gene>
<evidence type="ECO:0000256" key="1">
    <source>
        <dbReference type="SAM" id="SignalP"/>
    </source>
</evidence>
<sequence length="448" mass="45630">MIKHHVPRAWAALGVTVTMAAAVGVAAAGPASAEGSGPPAAFVTDPVTPFSLVSKANSEFVTADNAGSSQLLSNRTRLGPWEQFTLVGNADGTVSLRANVNGKLVTNNGGANPLIADRTAVGLWEEFLLVPNDDGTISLQAVVNGLFVTTTQAGGTGPLVANNAGHATAQTHFYRAAMPVASILTAQANGTNVTVDRNTRRISATANDNTRLTERFVLFDAGDGLYALRSEGSKGFVSADTNGNVPLVADRSTIGLWEKFTLVYNDDGTISLRALVNNMYVTATGPGNMGPLTPSGPTIAAGPNSPQRFTLRGFPSPQNAALKSNLNAGYVTAGPPGSPLAADGTSAAGALGLRFSFATDGTMTLTDAAGTPVNGEPVAGIGLRLRNGGGTTPLTFTPVHNTDGTVSVLCHQNGRYLGLASLSGSGADLVAESDTIGAAEKFVLISQG</sequence>
<comment type="caution">
    <text evidence="2">The sequence shown here is derived from an EMBL/GenBank/DDBJ whole genome shotgun (WGS) entry which is preliminary data.</text>
</comment>
<dbReference type="PANTHER" id="PTHR10551">
    <property type="entry name" value="FASCIN"/>
    <property type="match status" value="1"/>
</dbReference>
<keyword evidence="3" id="KW-1185">Reference proteome</keyword>
<dbReference type="GO" id="GO:0007163">
    <property type="term" value="P:establishment or maintenance of cell polarity"/>
    <property type="evidence" value="ECO:0007669"/>
    <property type="project" value="TreeGrafter"/>
</dbReference>
<dbReference type="InterPro" id="IPR008999">
    <property type="entry name" value="Actin-crosslinking"/>
</dbReference>
<feature type="signal peptide" evidence="1">
    <location>
        <begin position="1"/>
        <end position="33"/>
    </location>
</feature>
<dbReference type="PANTHER" id="PTHR10551:SF9">
    <property type="entry name" value="FASCIN-2"/>
    <property type="match status" value="1"/>
</dbReference>
<dbReference type="GO" id="GO:0015629">
    <property type="term" value="C:actin cytoskeleton"/>
    <property type="evidence" value="ECO:0007669"/>
    <property type="project" value="TreeGrafter"/>
</dbReference>
<name>A0A8J3X265_9ACTN</name>
<accession>A0A8J3X265</accession>
<dbReference type="GO" id="GO:0051015">
    <property type="term" value="F:actin filament binding"/>
    <property type="evidence" value="ECO:0007669"/>
    <property type="project" value="InterPro"/>
</dbReference>
<dbReference type="CDD" id="cd00257">
    <property type="entry name" value="beta-trefoil_FSCN-like"/>
    <property type="match status" value="2"/>
</dbReference>
<dbReference type="AlphaFoldDB" id="A0A8J3X265"/>
<proteinExistence type="predicted"/>
<organism evidence="2 3">
    <name type="scientific">Planosporangium mesophilum</name>
    <dbReference type="NCBI Taxonomy" id="689768"/>
    <lineage>
        <taxon>Bacteria</taxon>
        <taxon>Bacillati</taxon>
        <taxon>Actinomycetota</taxon>
        <taxon>Actinomycetes</taxon>
        <taxon>Micromonosporales</taxon>
        <taxon>Micromonosporaceae</taxon>
        <taxon>Planosporangium</taxon>
    </lineage>
</organism>
<dbReference type="GO" id="GO:0016477">
    <property type="term" value="P:cell migration"/>
    <property type="evidence" value="ECO:0007669"/>
    <property type="project" value="TreeGrafter"/>
</dbReference>
<dbReference type="EMBL" id="BOON01000010">
    <property type="protein sequence ID" value="GII21603.1"/>
    <property type="molecule type" value="Genomic_DNA"/>
</dbReference>
<dbReference type="GO" id="GO:0051017">
    <property type="term" value="P:actin filament bundle assembly"/>
    <property type="evidence" value="ECO:0007669"/>
    <property type="project" value="TreeGrafter"/>
</dbReference>
<feature type="chain" id="PRO_5035179950" description="Fascin domain-containing protein" evidence="1">
    <location>
        <begin position="34"/>
        <end position="448"/>
    </location>
</feature>
<protein>
    <recommendedName>
        <fullName evidence="4">Fascin domain-containing protein</fullName>
    </recommendedName>
</protein>
<evidence type="ECO:0000313" key="2">
    <source>
        <dbReference type="EMBL" id="GII21603.1"/>
    </source>
</evidence>